<evidence type="ECO:0000313" key="2">
    <source>
        <dbReference type="EMBL" id="MBD3109619.1"/>
    </source>
</evidence>
<dbReference type="Proteomes" id="UP000602076">
    <property type="component" value="Unassembled WGS sequence"/>
</dbReference>
<keyword evidence="1" id="KW-1133">Transmembrane helix</keyword>
<protein>
    <submittedName>
        <fullName evidence="2">DUF2975 domain-containing protein</fullName>
    </submittedName>
</protein>
<dbReference type="InterPro" id="IPR021354">
    <property type="entry name" value="DUF2975"/>
</dbReference>
<dbReference type="EMBL" id="JACXSI010000039">
    <property type="protein sequence ID" value="MBD3109619.1"/>
    <property type="molecule type" value="Genomic_DNA"/>
</dbReference>
<evidence type="ECO:0000256" key="1">
    <source>
        <dbReference type="SAM" id="Phobius"/>
    </source>
</evidence>
<keyword evidence="1" id="KW-0812">Transmembrane</keyword>
<reference evidence="2" key="1">
    <citation type="submission" date="2020-09" db="EMBL/GenBank/DDBJ databases">
        <title>Bacillus faecalis sp. nov., a moderately halophilic bacterium isolated from cow faeces.</title>
        <authorList>
            <person name="Jiang L."/>
            <person name="Lee J."/>
        </authorList>
    </citation>
    <scope>NUCLEOTIDE SEQUENCE</scope>
    <source>
        <strain evidence="2">AGMB 02131</strain>
    </source>
</reference>
<comment type="caution">
    <text evidence="2">The sequence shown here is derived from an EMBL/GenBank/DDBJ whole genome shotgun (WGS) entry which is preliminary data.</text>
</comment>
<dbReference type="Pfam" id="PF11188">
    <property type="entry name" value="DUF2975"/>
    <property type="match status" value="1"/>
</dbReference>
<organism evidence="2 3">
    <name type="scientific">Peribacillus faecalis</name>
    <dbReference type="NCBI Taxonomy" id="2772559"/>
    <lineage>
        <taxon>Bacteria</taxon>
        <taxon>Bacillati</taxon>
        <taxon>Bacillota</taxon>
        <taxon>Bacilli</taxon>
        <taxon>Bacillales</taxon>
        <taxon>Bacillaceae</taxon>
        <taxon>Peribacillus</taxon>
    </lineage>
</organism>
<name>A0A927D225_9BACI</name>
<evidence type="ECO:0000313" key="3">
    <source>
        <dbReference type="Proteomes" id="UP000602076"/>
    </source>
</evidence>
<keyword evidence="1" id="KW-0472">Membrane</keyword>
<gene>
    <name evidence="2" type="ORF">IEO70_14825</name>
</gene>
<feature type="transmembrane region" description="Helical" evidence="1">
    <location>
        <begin position="116"/>
        <end position="139"/>
    </location>
</feature>
<feature type="transmembrane region" description="Helical" evidence="1">
    <location>
        <begin position="90"/>
        <end position="110"/>
    </location>
</feature>
<dbReference type="RefSeq" id="WP_190999155.1">
    <property type="nucleotide sequence ID" value="NZ_JACXSI010000039.1"/>
</dbReference>
<feature type="transmembrane region" description="Helical" evidence="1">
    <location>
        <begin position="42"/>
        <end position="65"/>
    </location>
</feature>
<sequence length="157" mass="17540">MKRETLFLKAAVLLLGLPVLAFSVVALPMLMNNPVNPAYAHMLYPMVLILYITVIPYFIALYQAFQLLNYIDKNQAFSEVSVKALNKIKYCAITISALYIVMLPFTFFVADQDDAPGLILFGLFPIFASMVIAIFAAVLQKLLNNAIQIKSENDLTI</sequence>
<keyword evidence="3" id="KW-1185">Reference proteome</keyword>
<dbReference type="AlphaFoldDB" id="A0A927D225"/>
<proteinExistence type="predicted"/>
<accession>A0A927D225</accession>